<evidence type="ECO:0000313" key="5">
    <source>
        <dbReference type="Proteomes" id="UP000078124"/>
    </source>
</evidence>
<feature type="compositionally biased region" description="Basic and acidic residues" evidence="1">
    <location>
        <begin position="97"/>
        <end position="144"/>
    </location>
</feature>
<evidence type="ECO:0000313" key="6">
    <source>
        <dbReference type="Proteomes" id="UP000345637"/>
    </source>
</evidence>
<feature type="chain" id="PRO_5036355326" description="Late embryogenesis abundant protein" evidence="2">
    <location>
        <begin position="35"/>
        <end position="144"/>
    </location>
</feature>
<dbReference type="Proteomes" id="UP000345637">
    <property type="component" value="Unassembled WGS sequence"/>
</dbReference>
<evidence type="ECO:0000256" key="2">
    <source>
        <dbReference type="SAM" id="SignalP"/>
    </source>
</evidence>
<sequence>MLLMTHNIKHVREEMMKKAMIALSAILVAAPVFAATTHATDDTVAAAHEGANTAKEKLHQAQNEGEEQKLKSEHAAQGKSDSVGSQVSEGAQKTWNKTKEGTEKGWDKTKEGTEKGWNKTKAATEKGWDKTKQGAEELKNKVTE</sequence>
<accession>A0A485DCP2</accession>
<evidence type="ECO:0000313" key="4">
    <source>
        <dbReference type="EMBL" id="VFS94507.1"/>
    </source>
</evidence>
<dbReference type="Gene3D" id="1.10.287.700">
    <property type="entry name" value="Helix hairpin bin"/>
    <property type="match status" value="1"/>
</dbReference>
<evidence type="ECO:0000256" key="1">
    <source>
        <dbReference type="SAM" id="MobiDB-lite"/>
    </source>
</evidence>
<dbReference type="AlphaFoldDB" id="A0A485DCP2"/>
<feature type="compositionally biased region" description="Basic and acidic residues" evidence="1">
    <location>
        <begin position="66"/>
        <end position="76"/>
    </location>
</feature>
<dbReference type="Proteomes" id="UP000078124">
    <property type="component" value="Unassembled WGS sequence"/>
</dbReference>
<name>A0A485DCP2_RAOPL</name>
<keyword evidence="2" id="KW-0732">Signal</keyword>
<evidence type="ECO:0000313" key="3">
    <source>
        <dbReference type="EMBL" id="SAP42826.1"/>
    </source>
</evidence>
<reference evidence="4 6" key="1">
    <citation type="submission" date="2019-03" db="EMBL/GenBank/DDBJ databases">
        <authorList>
            <consortium name="Pathogen Informatics"/>
        </authorList>
    </citation>
    <scope>NUCLEOTIDE SEQUENCE [LARGE SCALE GENOMIC DNA]</scope>
    <source>
        <strain evidence="3 5">2880STDY5682802</strain>
        <strain evidence="4 6">NCTC12998</strain>
    </source>
</reference>
<feature type="signal peptide" evidence="2">
    <location>
        <begin position="1"/>
        <end position="34"/>
    </location>
</feature>
<feature type="region of interest" description="Disordered" evidence="1">
    <location>
        <begin position="44"/>
        <end position="144"/>
    </location>
</feature>
<protein>
    <recommendedName>
        <fullName evidence="7">Late embryogenesis abundant protein</fullName>
    </recommendedName>
</protein>
<dbReference type="EMBL" id="FLAC01000001">
    <property type="protein sequence ID" value="SAP42826.1"/>
    <property type="molecule type" value="Genomic_DNA"/>
</dbReference>
<organism evidence="4 6">
    <name type="scientific">Raoultella planticola</name>
    <name type="common">Klebsiella planticola</name>
    <dbReference type="NCBI Taxonomy" id="575"/>
    <lineage>
        <taxon>Bacteria</taxon>
        <taxon>Pseudomonadati</taxon>
        <taxon>Pseudomonadota</taxon>
        <taxon>Gammaproteobacteria</taxon>
        <taxon>Enterobacterales</taxon>
        <taxon>Enterobacteriaceae</taxon>
        <taxon>Klebsiella/Raoultella group</taxon>
        <taxon>Raoultella</taxon>
    </lineage>
</organism>
<feature type="compositionally biased region" description="Polar residues" evidence="1">
    <location>
        <begin position="79"/>
        <end position="95"/>
    </location>
</feature>
<evidence type="ECO:0008006" key="7">
    <source>
        <dbReference type="Google" id="ProtNLM"/>
    </source>
</evidence>
<dbReference type="EMBL" id="CAADJE010000044">
    <property type="protein sequence ID" value="VFS94507.1"/>
    <property type="molecule type" value="Genomic_DNA"/>
</dbReference>
<gene>
    <name evidence="4" type="ORF">NCTC12998_08046</name>
    <name evidence="3" type="ORF">SAMEA2273876_00214</name>
</gene>
<proteinExistence type="predicted"/>